<dbReference type="Pfam" id="PF04945">
    <property type="entry name" value="YHS"/>
    <property type="match status" value="1"/>
</dbReference>
<dbReference type="EMBL" id="MDGM01000012">
    <property type="protein sequence ID" value="PIB24464.1"/>
    <property type="molecule type" value="Genomic_DNA"/>
</dbReference>
<organism evidence="3 4">
    <name type="scientific">Paramylibacter kogurei</name>
    <dbReference type="NCBI Taxonomy" id="1889778"/>
    <lineage>
        <taxon>Bacteria</taxon>
        <taxon>Pseudomonadati</taxon>
        <taxon>Pseudomonadota</taxon>
        <taxon>Alphaproteobacteria</taxon>
        <taxon>Rhodobacterales</taxon>
        <taxon>Paracoccaceae</taxon>
        <taxon>Paramylibacter</taxon>
    </lineage>
</organism>
<sequence length="151" mass="16697">MVFSRRRVLRHAFAAGLATLATAVHAAKPAVFENDGAAINGYDPVAYFTQSAPVKGNRDISYDWHGSAWLFATEQNKSMFMDNPEKYAPQYGGYCAYAVANGATAKTDPDAWTIVDDKLYLNFNTNVRATWQQDIPGNISRADANWPDVLK</sequence>
<evidence type="ECO:0000259" key="2">
    <source>
        <dbReference type="Pfam" id="PF04945"/>
    </source>
</evidence>
<dbReference type="Proteomes" id="UP000231516">
    <property type="component" value="Unassembled WGS sequence"/>
</dbReference>
<proteinExistence type="predicted"/>
<accession>A0A2G5K6Y6</accession>
<keyword evidence="4" id="KW-1185">Reference proteome</keyword>
<dbReference type="AlphaFoldDB" id="A0A2G5K6Y6"/>
<name>A0A2G5K6Y6_9RHOB</name>
<feature type="domain" description="YHS" evidence="2">
    <location>
        <begin position="46"/>
        <end position="91"/>
    </location>
</feature>
<dbReference type="NCBIfam" id="NF041384">
    <property type="entry name" value="YHS_seleno_dom"/>
    <property type="match status" value="1"/>
</dbReference>
<comment type="caution">
    <text evidence="3">The sequence shown here is derived from an EMBL/GenBank/DDBJ whole genome shotgun (WGS) entry which is preliminary data.</text>
</comment>
<dbReference type="OrthoDB" id="344729at2"/>
<feature type="chain" id="PRO_5013747547" description="YHS domain-containing protein" evidence="1">
    <location>
        <begin position="27"/>
        <end position="151"/>
    </location>
</feature>
<gene>
    <name evidence="3" type="ORF">BFP76_04465</name>
</gene>
<evidence type="ECO:0000313" key="3">
    <source>
        <dbReference type="EMBL" id="PIB24464.1"/>
    </source>
</evidence>
<evidence type="ECO:0000313" key="4">
    <source>
        <dbReference type="Proteomes" id="UP000231516"/>
    </source>
</evidence>
<feature type="signal peptide" evidence="1">
    <location>
        <begin position="1"/>
        <end position="26"/>
    </location>
</feature>
<dbReference type="RefSeq" id="WP_099592837.1">
    <property type="nucleotide sequence ID" value="NZ_MDGM01000012.1"/>
</dbReference>
<reference evidence="3 4" key="1">
    <citation type="submission" date="2016-08" db="EMBL/GenBank/DDBJ databases">
        <title>Draft genome of Amylibacter sp. strain 4G11.</title>
        <authorList>
            <person name="Wong S.-K."/>
            <person name="Hamasaki K."/>
            <person name="Yoshizawa S."/>
        </authorList>
    </citation>
    <scope>NUCLEOTIDE SEQUENCE [LARGE SCALE GENOMIC DNA]</scope>
    <source>
        <strain evidence="3 4">4G11</strain>
    </source>
</reference>
<keyword evidence="1" id="KW-0732">Signal</keyword>
<protein>
    <recommendedName>
        <fullName evidence="2">YHS domain-containing protein</fullName>
    </recommendedName>
</protein>
<evidence type="ECO:0000256" key="1">
    <source>
        <dbReference type="SAM" id="SignalP"/>
    </source>
</evidence>
<dbReference type="InterPro" id="IPR007029">
    <property type="entry name" value="YHS_dom"/>
</dbReference>